<dbReference type="GO" id="GO:0005886">
    <property type="term" value="C:plasma membrane"/>
    <property type="evidence" value="ECO:0007669"/>
    <property type="project" value="UniProtKB-SubCell"/>
</dbReference>
<feature type="transmembrane region" description="Helical" evidence="6">
    <location>
        <begin position="159"/>
        <end position="181"/>
    </location>
</feature>
<feature type="transmembrane region" description="Helical" evidence="6">
    <location>
        <begin position="74"/>
        <end position="92"/>
    </location>
</feature>
<feature type="transmembrane region" description="Helical" evidence="6">
    <location>
        <begin position="493"/>
        <end position="513"/>
    </location>
</feature>
<dbReference type="EMBL" id="CP009509">
    <property type="protein sequence ID" value="AKB40651.1"/>
    <property type="molecule type" value="Genomic_DNA"/>
</dbReference>
<sequence>MLRQKNRNSLPFRLLNIFRICIRFSACSSAGLFFCRSCANHQAKLTNSRGVCKMSDENNESGGLQRTIDWKQGLAIALGVPVLILPSIGYFASYVWAFAILVWALSVFQGFMQNFAYGELATMFPRASGLPGFAQSVFRASDENKRYEKSKLLGGFSAWSYWFAWNPVLAIFSILIGSYLKGLIPAFAGVPDLAMYLVSGATVFLFLILVNYRGLSGGATLGYILAVLSLAPLIIISLAPFATGHFEMSNITGSWLPTDWSWDVQHILILLGLFAMAQWSACAWETAAIYGPEYKQPRSDVPKALFICGAICLVTFILVQAACTGTLGVEGILAEPFSPMLPMAQMTLGSIGGSLAILMLIAAMILIIQTAFLGASRAMYSMAGEGNLPKFFGKMNIYGTPVNAMIVIALFNMGFIFLGTPAAILAASAIGYVCANGISLFAYVKAKFDPRFSTLERPFKAPGGWQYVAAFFGFFNLPLCLIGIVYLNSLEVGWASTIVGFVVLALYIPLWFYSQKEGASETGKEKIAVSENSV</sequence>
<gene>
    <name evidence="7" type="ORF">MSMAW_1660</name>
</gene>
<feature type="transmembrane region" description="Helical" evidence="6">
    <location>
        <begin position="424"/>
        <end position="444"/>
    </location>
</feature>
<dbReference type="InterPro" id="IPR050367">
    <property type="entry name" value="APC_superfamily"/>
</dbReference>
<evidence type="ECO:0000256" key="1">
    <source>
        <dbReference type="ARBA" id="ARBA00004651"/>
    </source>
</evidence>
<dbReference type="GO" id="GO:0022857">
    <property type="term" value="F:transmembrane transporter activity"/>
    <property type="evidence" value="ECO:0007669"/>
    <property type="project" value="InterPro"/>
</dbReference>
<feature type="transmembrane region" description="Helical" evidence="6">
    <location>
        <begin position="98"/>
        <end position="117"/>
    </location>
</feature>
<dbReference type="PANTHER" id="PTHR42770">
    <property type="entry name" value="AMINO ACID TRANSPORTER-RELATED"/>
    <property type="match status" value="1"/>
</dbReference>
<accession>A0A0E3LFE9</accession>
<protein>
    <submittedName>
        <fullName evidence="7">Dimethylamine permease</fullName>
    </submittedName>
</protein>
<dbReference type="HOGENOM" id="CLU_028583_0_0_2"/>
<feature type="transmembrane region" description="Helical" evidence="6">
    <location>
        <begin position="193"/>
        <end position="212"/>
    </location>
</feature>
<dbReference type="PATRIC" id="fig|1434117.4.peg.2112"/>
<dbReference type="InterPro" id="IPR002293">
    <property type="entry name" value="AA/rel_permease1"/>
</dbReference>
<dbReference type="Gene3D" id="1.20.1740.10">
    <property type="entry name" value="Amino acid/polyamine transporter I"/>
    <property type="match status" value="1"/>
</dbReference>
<dbReference type="Proteomes" id="UP000033058">
    <property type="component" value="Chromosome"/>
</dbReference>
<comment type="subcellular location">
    <subcellularLocation>
        <location evidence="1">Cell membrane</location>
        <topology evidence="1">Multi-pass membrane protein</topology>
    </subcellularLocation>
</comment>
<evidence type="ECO:0000256" key="5">
    <source>
        <dbReference type="ARBA" id="ARBA00023136"/>
    </source>
</evidence>
<reference evidence="7 8" key="1">
    <citation type="submission" date="2014-07" db="EMBL/GenBank/DDBJ databases">
        <title>Methanogenic archaea and the global carbon cycle.</title>
        <authorList>
            <person name="Henriksen J.R."/>
            <person name="Luke J."/>
            <person name="Reinhart S."/>
            <person name="Benedict M.N."/>
            <person name="Youngblut N.D."/>
            <person name="Metcalf M.E."/>
            <person name="Whitaker R.J."/>
            <person name="Metcalf W.W."/>
        </authorList>
    </citation>
    <scope>NUCLEOTIDE SEQUENCE [LARGE SCALE GENOMIC DNA]</scope>
    <source>
        <strain evidence="7 8">WWM610</strain>
    </source>
</reference>
<keyword evidence="2" id="KW-1003">Cell membrane</keyword>
<feature type="transmembrane region" description="Helical" evidence="6">
    <location>
        <begin position="396"/>
        <end position="418"/>
    </location>
</feature>
<keyword evidence="5 6" id="KW-0472">Membrane</keyword>
<feature type="transmembrane region" description="Helical" evidence="6">
    <location>
        <begin position="465"/>
        <end position="487"/>
    </location>
</feature>
<evidence type="ECO:0000256" key="2">
    <source>
        <dbReference type="ARBA" id="ARBA00022475"/>
    </source>
</evidence>
<feature type="transmembrane region" description="Helical" evidence="6">
    <location>
        <begin position="264"/>
        <end position="284"/>
    </location>
</feature>
<proteinExistence type="predicted"/>
<dbReference type="PIRSF" id="PIRSF006060">
    <property type="entry name" value="AA_transporter"/>
    <property type="match status" value="1"/>
</dbReference>
<evidence type="ECO:0000313" key="8">
    <source>
        <dbReference type="Proteomes" id="UP000033058"/>
    </source>
</evidence>
<feature type="transmembrane region" description="Helical" evidence="6">
    <location>
        <begin position="348"/>
        <end position="375"/>
    </location>
</feature>
<evidence type="ECO:0000256" key="4">
    <source>
        <dbReference type="ARBA" id="ARBA00022989"/>
    </source>
</evidence>
<evidence type="ECO:0000313" key="7">
    <source>
        <dbReference type="EMBL" id="AKB40651.1"/>
    </source>
</evidence>
<feature type="transmembrane region" description="Helical" evidence="6">
    <location>
        <begin position="304"/>
        <end position="328"/>
    </location>
</feature>
<evidence type="ECO:0000256" key="6">
    <source>
        <dbReference type="SAM" id="Phobius"/>
    </source>
</evidence>
<name>A0A0E3LFE9_METMZ</name>
<keyword evidence="4 6" id="KW-1133">Transmembrane helix</keyword>
<keyword evidence="3 6" id="KW-0812">Transmembrane</keyword>
<organism evidence="7 8">
    <name type="scientific">Methanosarcina mazei WWM610</name>
    <dbReference type="NCBI Taxonomy" id="1434117"/>
    <lineage>
        <taxon>Archaea</taxon>
        <taxon>Methanobacteriati</taxon>
        <taxon>Methanobacteriota</taxon>
        <taxon>Stenosarchaea group</taxon>
        <taxon>Methanomicrobia</taxon>
        <taxon>Methanosarcinales</taxon>
        <taxon>Methanosarcinaceae</taxon>
        <taxon>Methanosarcina</taxon>
    </lineage>
</organism>
<evidence type="ECO:0000256" key="3">
    <source>
        <dbReference type="ARBA" id="ARBA00022692"/>
    </source>
</evidence>
<dbReference type="AlphaFoldDB" id="A0A0E3LFE9"/>
<dbReference type="PANTHER" id="PTHR42770:SF11">
    <property type="entry name" value="INNER MEMBRANE TRANSPORT PROTEIN YBAT"/>
    <property type="match status" value="1"/>
</dbReference>
<dbReference type="Pfam" id="PF13520">
    <property type="entry name" value="AA_permease_2"/>
    <property type="match status" value="1"/>
</dbReference>
<feature type="transmembrane region" description="Helical" evidence="6">
    <location>
        <begin position="224"/>
        <end position="244"/>
    </location>
</feature>